<keyword evidence="7" id="KW-1005">Bacterial flagellum biogenesis</keyword>
<comment type="subcellular location">
    <subcellularLocation>
        <location evidence="2">Periplasm</location>
    </subcellularLocation>
</comment>
<feature type="domain" description="Mannosyl-glycoprotein endo-beta-N-acetylglucosamidase-like" evidence="12">
    <location>
        <begin position="131"/>
        <end position="295"/>
    </location>
</feature>
<keyword evidence="8" id="KW-0378">Hydrolase</keyword>
<dbReference type="Gene3D" id="2.10.70.40">
    <property type="entry name" value="peptidoglycan hydrolase"/>
    <property type="match status" value="1"/>
</dbReference>
<evidence type="ECO:0000259" key="12">
    <source>
        <dbReference type="SMART" id="SM00047"/>
    </source>
</evidence>
<dbReference type="GO" id="GO:0016798">
    <property type="term" value="F:hydrolase activity, acting on glycosyl bonds"/>
    <property type="evidence" value="ECO:0007669"/>
    <property type="project" value="UniProtKB-KW"/>
</dbReference>
<accession>A0A1V9DNK3</accession>
<dbReference type="InterPro" id="IPR013377">
    <property type="entry name" value="FlgJ"/>
</dbReference>
<evidence type="ECO:0000313" key="13">
    <source>
        <dbReference type="EMBL" id="OQP35421.1"/>
    </source>
</evidence>
<keyword evidence="10" id="KW-0961">Cell wall biogenesis/degradation</keyword>
<protein>
    <recommendedName>
        <fullName evidence="5">Peptidoglycan hydrolase FlgJ</fullName>
    </recommendedName>
    <alternativeName>
        <fullName evidence="11">Muramidase FlgJ</fullName>
    </alternativeName>
</protein>
<dbReference type="InterPro" id="IPR002901">
    <property type="entry name" value="MGlyc_endo_b_GlcNAc-like_dom"/>
</dbReference>
<evidence type="ECO:0000256" key="1">
    <source>
        <dbReference type="ARBA" id="ARBA00002954"/>
    </source>
</evidence>
<evidence type="ECO:0000256" key="2">
    <source>
        <dbReference type="ARBA" id="ARBA00004418"/>
    </source>
</evidence>
<dbReference type="Gene3D" id="1.10.530.10">
    <property type="match status" value="1"/>
</dbReference>
<dbReference type="OrthoDB" id="289937at2"/>
<evidence type="ECO:0000256" key="4">
    <source>
        <dbReference type="ARBA" id="ARBA00007974"/>
    </source>
</evidence>
<evidence type="ECO:0000256" key="3">
    <source>
        <dbReference type="ARBA" id="ARBA00006880"/>
    </source>
</evidence>
<evidence type="ECO:0000256" key="11">
    <source>
        <dbReference type="ARBA" id="ARBA00030835"/>
    </source>
</evidence>
<evidence type="ECO:0000256" key="5">
    <source>
        <dbReference type="ARBA" id="ARBA00013433"/>
    </source>
</evidence>
<comment type="caution">
    <text evidence="13">The sequence shown here is derived from an EMBL/GenBank/DDBJ whole genome shotgun (WGS) entry which is preliminary data.</text>
</comment>
<keyword evidence="13" id="KW-0966">Cell projection</keyword>
<keyword evidence="13" id="KW-0282">Flagellum</keyword>
<dbReference type="PRINTS" id="PR01002">
    <property type="entry name" value="FLGFLGJ"/>
</dbReference>
<dbReference type="Proteomes" id="UP000192769">
    <property type="component" value="Unassembled WGS sequence"/>
</dbReference>
<keyword evidence="13" id="KW-0969">Cilium</keyword>
<keyword evidence="9" id="KW-0326">Glycosidase</keyword>
<dbReference type="NCBIfam" id="TIGR02541">
    <property type="entry name" value="flagell_FlgJ"/>
    <property type="match status" value="1"/>
</dbReference>
<dbReference type="GO" id="GO:0042597">
    <property type="term" value="C:periplasmic space"/>
    <property type="evidence" value="ECO:0007669"/>
    <property type="project" value="UniProtKB-SubCell"/>
</dbReference>
<dbReference type="PANTHER" id="PTHR33308:SF9">
    <property type="entry name" value="PEPTIDOGLYCAN HYDROLASE FLGJ"/>
    <property type="match status" value="1"/>
</dbReference>
<comment type="similarity">
    <text evidence="4">In the C-terminal section; belongs to the glycosyl hydrolase 73 family.</text>
</comment>
<dbReference type="GO" id="GO:0071555">
    <property type="term" value="P:cell wall organization"/>
    <property type="evidence" value="ECO:0007669"/>
    <property type="project" value="UniProtKB-KW"/>
</dbReference>
<dbReference type="InterPro" id="IPR051056">
    <property type="entry name" value="Glycosyl_Hydrolase_73"/>
</dbReference>
<dbReference type="SMART" id="SM00047">
    <property type="entry name" value="LYZ2"/>
    <property type="match status" value="1"/>
</dbReference>
<dbReference type="Pfam" id="PF01832">
    <property type="entry name" value="Glucosaminidase"/>
    <property type="match status" value="1"/>
</dbReference>
<evidence type="ECO:0000256" key="7">
    <source>
        <dbReference type="ARBA" id="ARBA00022795"/>
    </source>
</evidence>
<evidence type="ECO:0000256" key="6">
    <source>
        <dbReference type="ARBA" id="ARBA00022764"/>
    </source>
</evidence>
<dbReference type="AlphaFoldDB" id="A0A1V9DNK3"/>
<gene>
    <name evidence="13" type="ORF">B2J69_05355</name>
</gene>
<reference evidence="13 14" key="1">
    <citation type="submission" date="2017-02" db="EMBL/GenBank/DDBJ databases">
        <title>Whole genome shotgun sequence of Pantoea agglomerans strain AS1 isolated from a cycad, Zamia floridana in Central Florida, USA.</title>
        <authorList>
            <person name="Lata P."/>
            <person name="Govindarajan S."/>
            <person name="Qi F."/>
            <person name="Li J.-L."/>
            <person name="Maurya S.K."/>
            <person name="Sahoo M.K."/>
        </authorList>
    </citation>
    <scope>NUCLEOTIDE SEQUENCE [LARGE SCALE GENOMIC DNA]</scope>
    <source>
        <strain evidence="13 14">AS1</strain>
    </source>
</reference>
<comment type="function">
    <text evidence="1">Flagellum-specific muramidase which hydrolyzes the peptidoglycan layer to assemble the rod structure in the periplasmic space.</text>
</comment>
<dbReference type="GO" id="GO:0004040">
    <property type="term" value="F:amidase activity"/>
    <property type="evidence" value="ECO:0007669"/>
    <property type="project" value="InterPro"/>
</dbReference>
<organism evidence="13 14">
    <name type="scientific">Pantoea latae</name>
    <dbReference type="NCBI Taxonomy" id="1964541"/>
    <lineage>
        <taxon>Bacteria</taxon>
        <taxon>Pseudomonadati</taxon>
        <taxon>Pseudomonadota</taxon>
        <taxon>Gammaproteobacteria</taxon>
        <taxon>Enterobacterales</taxon>
        <taxon>Erwiniaceae</taxon>
        <taxon>Pantoea</taxon>
    </lineage>
</organism>
<dbReference type="GO" id="GO:0071973">
    <property type="term" value="P:bacterial-type flagellum-dependent cell motility"/>
    <property type="evidence" value="ECO:0007669"/>
    <property type="project" value="TreeGrafter"/>
</dbReference>
<evidence type="ECO:0000313" key="14">
    <source>
        <dbReference type="Proteomes" id="UP000192769"/>
    </source>
</evidence>
<keyword evidence="6" id="KW-0574">Periplasm</keyword>
<dbReference type="InterPro" id="IPR019301">
    <property type="entry name" value="Flagellar_prot_FlgJ_N"/>
</dbReference>
<dbReference type="GO" id="GO:0044780">
    <property type="term" value="P:bacterial-type flagellum assembly"/>
    <property type="evidence" value="ECO:0007669"/>
    <property type="project" value="InterPro"/>
</dbReference>
<sequence length="303" mass="32605">MSQPLAPGAAFDLHSLDALKRTATRAPQQALHAAAQQMEGLFVQMMLKSMRDATFQGGPFDSASSRLFTSLYDQQIAQNIAAQGRLGFADLIERQGAGAAASPAHPLAANAQAIPLVPGSPRVAATAPRDDDASPAASNHLFLSRLLAPAMAAARHSGIPHQLIVAQAALESGWGKHEILTPDGRPSHNLFGIKATPDWKGESTDIVTTEYSHGVAQRVKAAFRVYRDYAEALTDYIHFLTDNPRYQKVMHSESVEKAAHALQASGYASDPDYAKKLINIIRQVEKRGEKSAQANKSAFDALF</sequence>
<keyword evidence="14" id="KW-1185">Reference proteome</keyword>
<proteinExistence type="inferred from homology"/>
<comment type="similarity">
    <text evidence="3">In the N-terminal section; belongs to the FlgJ family.</text>
</comment>
<evidence type="ECO:0000256" key="8">
    <source>
        <dbReference type="ARBA" id="ARBA00022801"/>
    </source>
</evidence>
<dbReference type="EMBL" id="MWUE01000007">
    <property type="protein sequence ID" value="OQP35421.1"/>
    <property type="molecule type" value="Genomic_DNA"/>
</dbReference>
<evidence type="ECO:0000256" key="10">
    <source>
        <dbReference type="ARBA" id="ARBA00023316"/>
    </source>
</evidence>
<dbReference type="Pfam" id="PF10135">
    <property type="entry name" value="Rod-binding"/>
    <property type="match status" value="1"/>
</dbReference>
<name>A0A1V9DNK3_9GAMM</name>
<dbReference type="PANTHER" id="PTHR33308">
    <property type="entry name" value="PEPTIDOGLYCAN HYDROLASE FLGJ"/>
    <property type="match status" value="1"/>
</dbReference>
<evidence type="ECO:0000256" key="9">
    <source>
        <dbReference type="ARBA" id="ARBA00023295"/>
    </source>
</evidence>